<accession>A0ACB8T3L7</accession>
<keyword evidence="2" id="KW-1185">Reference proteome</keyword>
<dbReference type="Proteomes" id="UP000814140">
    <property type="component" value="Unassembled WGS sequence"/>
</dbReference>
<comment type="caution">
    <text evidence="1">The sequence shown here is derived from an EMBL/GenBank/DDBJ whole genome shotgun (WGS) entry which is preliminary data.</text>
</comment>
<reference evidence="1" key="1">
    <citation type="submission" date="2021-03" db="EMBL/GenBank/DDBJ databases">
        <authorList>
            <consortium name="DOE Joint Genome Institute"/>
            <person name="Ahrendt S."/>
            <person name="Looney B.P."/>
            <person name="Miyauchi S."/>
            <person name="Morin E."/>
            <person name="Drula E."/>
            <person name="Courty P.E."/>
            <person name="Chicoki N."/>
            <person name="Fauchery L."/>
            <person name="Kohler A."/>
            <person name="Kuo A."/>
            <person name="Labutti K."/>
            <person name="Pangilinan J."/>
            <person name="Lipzen A."/>
            <person name="Riley R."/>
            <person name="Andreopoulos W."/>
            <person name="He G."/>
            <person name="Johnson J."/>
            <person name="Barry K.W."/>
            <person name="Grigoriev I.V."/>
            <person name="Nagy L."/>
            <person name="Hibbett D."/>
            <person name="Henrissat B."/>
            <person name="Matheny P.B."/>
            <person name="Labbe J."/>
            <person name="Martin F."/>
        </authorList>
    </citation>
    <scope>NUCLEOTIDE SEQUENCE</scope>
    <source>
        <strain evidence="1">HHB10654</strain>
    </source>
</reference>
<dbReference type="EMBL" id="MU277206">
    <property type="protein sequence ID" value="KAI0062686.1"/>
    <property type="molecule type" value="Genomic_DNA"/>
</dbReference>
<gene>
    <name evidence="1" type="ORF">BV25DRAFT_1855447</name>
</gene>
<evidence type="ECO:0000313" key="1">
    <source>
        <dbReference type="EMBL" id="KAI0062686.1"/>
    </source>
</evidence>
<reference evidence="1" key="2">
    <citation type="journal article" date="2022" name="New Phytol.">
        <title>Evolutionary transition to the ectomycorrhizal habit in the genomes of a hyperdiverse lineage of mushroom-forming fungi.</title>
        <authorList>
            <person name="Looney B."/>
            <person name="Miyauchi S."/>
            <person name="Morin E."/>
            <person name="Drula E."/>
            <person name="Courty P.E."/>
            <person name="Kohler A."/>
            <person name="Kuo A."/>
            <person name="LaButti K."/>
            <person name="Pangilinan J."/>
            <person name="Lipzen A."/>
            <person name="Riley R."/>
            <person name="Andreopoulos W."/>
            <person name="He G."/>
            <person name="Johnson J."/>
            <person name="Nolan M."/>
            <person name="Tritt A."/>
            <person name="Barry K.W."/>
            <person name="Grigoriev I.V."/>
            <person name="Nagy L.G."/>
            <person name="Hibbett D."/>
            <person name="Henrissat B."/>
            <person name="Matheny P.B."/>
            <person name="Labbe J."/>
            <person name="Martin F.M."/>
        </authorList>
    </citation>
    <scope>NUCLEOTIDE SEQUENCE</scope>
    <source>
        <strain evidence="1">HHB10654</strain>
    </source>
</reference>
<proteinExistence type="predicted"/>
<evidence type="ECO:0000313" key="2">
    <source>
        <dbReference type="Proteomes" id="UP000814140"/>
    </source>
</evidence>
<sequence length="396" mass="44587">MSGDGAHHGQGSQTQRSPSQRERSQEFNDYFVQRALAIVENYRRADGKTKAAAVRDIIQLLAAEEERSPGQHSRGELDRAYNTYFGMLEEIDKSRETAARDTDNRRANSQPRSQSPDADRREAREVEEAEDRQGAEDGRAIKRGRDGNDPVIDGEPVRKKIDLTLLPMYRTHDDADNLHPDLALTLQLKENYLRDIPTAKHYILTHPDCPEVPNGIWNDVLASNYVNLDRVFSGHYSLHGDPGDIKRIGDFEVVSGGSKPDKHIRDKGDWGGAWDTYSEAVAFAYPHREPELRSYGKYINGLFSSLSTAPSRVINYDCAVRTRLARGNRYLLTEVAKFNDLYTLHFIAPGLGGSTPRATSKTPRSGGRSNDICRRFNEGKCTADPCRYRHRCFSCG</sequence>
<feature type="non-terminal residue" evidence="1">
    <location>
        <position position="396"/>
    </location>
</feature>
<protein>
    <submittedName>
        <fullName evidence="1">Uncharacterized protein</fullName>
    </submittedName>
</protein>
<name>A0ACB8T3L7_9AGAM</name>
<organism evidence="1 2">
    <name type="scientific">Artomyces pyxidatus</name>
    <dbReference type="NCBI Taxonomy" id="48021"/>
    <lineage>
        <taxon>Eukaryota</taxon>
        <taxon>Fungi</taxon>
        <taxon>Dikarya</taxon>
        <taxon>Basidiomycota</taxon>
        <taxon>Agaricomycotina</taxon>
        <taxon>Agaricomycetes</taxon>
        <taxon>Russulales</taxon>
        <taxon>Auriscalpiaceae</taxon>
        <taxon>Artomyces</taxon>
    </lineage>
</organism>